<keyword evidence="4" id="KW-1133">Transmembrane helix</keyword>
<dbReference type="AlphaFoldDB" id="A0A8E6B8A1"/>
<keyword evidence="3 6" id="KW-0012">Acyltransferase</keyword>
<gene>
    <name evidence="6" type="ORF">KIH39_25975</name>
</gene>
<dbReference type="Proteomes" id="UP000676194">
    <property type="component" value="Chromosome"/>
</dbReference>
<feature type="transmembrane region" description="Helical" evidence="4">
    <location>
        <begin position="55"/>
        <end position="77"/>
    </location>
</feature>
<feature type="transmembrane region" description="Helical" evidence="4">
    <location>
        <begin position="232"/>
        <end position="252"/>
    </location>
</feature>
<dbReference type="Pfam" id="PF01553">
    <property type="entry name" value="Acyltransferase"/>
    <property type="match status" value="1"/>
</dbReference>
<dbReference type="InterPro" id="IPR002123">
    <property type="entry name" value="Plipid/glycerol_acylTrfase"/>
</dbReference>
<keyword evidence="7" id="KW-1185">Reference proteome</keyword>
<comment type="pathway">
    <text evidence="1">Lipid metabolism.</text>
</comment>
<keyword evidence="4" id="KW-0812">Transmembrane</keyword>
<dbReference type="KEGG" id="tsph:KIH39_25975"/>
<dbReference type="GO" id="GO:0003841">
    <property type="term" value="F:1-acylglycerol-3-phosphate O-acyltransferase activity"/>
    <property type="evidence" value="ECO:0007669"/>
    <property type="project" value="TreeGrafter"/>
</dbReference>
<feature type="transmembrane region" description="Helical" evidence="4">
    <location>
        <begin position="84"/>
        <end position="102"/>
    </location>
</feature>
<feature type="transmembrane region" description="Helical" evidence="4">
    <location>
        <begin position="179"/>
        <end position="197"/>
    </location>
</feature>
<dbReference type="GO" id="GO:0006654">
    <property type="term" value="P:phosphatidic acid biosynthetic process"/>
    <property type="evidence" value="ECO:0007669"/>
    <property type="project" value="TreeGrafter"/>
</dbReference>
<reference evidence="6" key="1">
    <citation type="submission" date="2021-05" db="EMBL/GenBank/DDBJ databases">
        <title>Complete genome sequence of the cellulolytic planctomycete Telmatocola sphagniphila SP2T and characterization of the first cellulase from planctomycetes.</title>
        <authorList>
            <person name="Rakitin A.L."/>
            <person name="Beletsky A.V."/>
            <person name="Naumoff D.G."/>
            <person name="Kulichevskaya I.S."/>
            <person name="Mardanov A.V."/>
            <person name="Ravin N.V."/>
            <person name="Dedysh S.N."/>
        </authorList>
    </citation>
    <scope>NUCLEOTIDE SEQUENCE</scope>
    <source>
        <strain evidence="6">SP2T</strain>
    </source>
</reference>
<dbReference type="RefSeq" id="WP_213497007.1">
    <property type="nucleotide sequence ID" value="NZ_CP074694.1"/>
</dbReference>
<keyword evidence="2" id="KW-0808">Transferase</keyword>
<dbReference type="EMBL" id="CP074694">
    <property type="protein sequence ID" value="QVL32240.1"/>
    <property type="molecule type" value="Genomic_DNA"/>
</dbReference>
<feature type="transmembrane region" description="Helical" evidence="4">
    <location>
        <begin position="140"/>
        <end position="159"/>
    </location>
</feature>
<feature type="transmembrane region" description="Helical" evidence="4">
    <location>
        <begin position="108"/>
        <end position="128"/>
    </location>
</feature>
<accession>A0A8E6B8A1</accession>
<dbReference type="SUPFAM" id="SSF69593">
    <property type="entry name" value="Glycerol-3-phosphate (1)-acyltransferase"/>
    <property type="match status" value="1"/>
</dbReference>
<dbReference type="PANTHER" id="PTHR10434:SF11">
    <property type="entry name" value="1-ACYL-SN-GLYCEROL-3-PHOSPHATE ACYLTRANSFERASE"/>
    <property type="match status" value="1"/>
</dbReference>
<evidence type="ECO:0000256" key="3">
    <source>
        <dbReference type="ARBA" id="ARBA00023315"/>
    </source>
</evidence>
<feature type="transmembrane region" description="Helical" evidence="4">
    <location>
        <begin position="372"/>
        <end position="391"/>
    </location>
</feature>
<feature type="transmembrane region" description="Helical" evidence="4">
    <location>
        <begin position="258"/>
        <end position="275"/>
    </location>
</feature>
<sequence>MPSSEATAARNSILWLWLASFGRAAGENAIRVLMLRNLITRGTPEESMVSSCRLLFFWLVFACLPALVLAPLIGGVATGRPRRAVLLGGTLAALGVIVFCTFTKGPLLSLAGVLAVESVFFACIRFSAIAPLTKQARLSVLMIQGLMLIATLGGMFLGFEYSYGFDPELKVPEASLPEGLQLALAGYTLAFVALLFLKLPAEEGNFLQEGLIVPFVRAAIGSLRVKLLRRSLIALTLLFALQMLNFVMIYSIEKDADEYYYPLAILIGVVCAMFFDHPFRCLAVLPVTSLLAVGVVIWGMSSGDWQWPGLILGGLIGFCSLAPLTQLHIHSPNSQRGRIFAFAFSLCAIVTLLCCIALLKYERNPDLGRHDVGYVLLAVAGIFALFSWVAFMRPFVEGVTDLCLTPFYRIQAVGEDLYDMPANGAMLVIANHAAWFDPLWLAKVLPRPTTPMMTASFYDLPVISFLMRKVIGTIRVPEIAVRREAPEIQEAIQALDRQECVVLFPEGYLRRKEEQPIRRFGRGVWQIVSAKPELPVYACWIEGSWGSFFSYMNGKPTKNKKFDRLRKIRIAVRKIEPLLPETRASHMATRQALLAEVVKCRELLGLPDVKLTASMEVEGKEGEG</sequence>
<name>A0A8E6B8A1_9BACT</name>
<evidence type="ECO:0000259" key="5">
    <source>
        <dbReference type="SMART" id="SM00563"/>
    </source>
</evidence>
<feature type="transmembrane region" description="Helical" evidence="4">
    <location>
        <begin position="339"/>
        <end position="360"/>
    </location>
</feature>
<protein>
    <submittedName>
        <fullName evidence="6">1-acyl-sn-glycerol-3-phosphate acyltransferase</fullName>
    </submittedName>
</protein>
<proteinExistence type="predicted"/>
<evidence type="ECO:0000256" key="2">
    <source>
        <dbReference type="ARBA" id="ARBA00022679"/>
    </source>
</evidence>
<organism evidence="6 7">
    <name type="scientific">Telmatocola sphagniphila</name>
    <dbReference type="NCBI Taxonomy" id="1123043"/>
    <lineage>
        <taxon>Bacteria</taxon>
        <taxon>Pseudomonadati</taxon>
        <taxon>Planctomycetota</taxon>
        <taxon>Planctomycetia</taxon>
        <taxon>Gemmatales</taxon>
        <taxon>Gemmataceae</taxon>
    </lineage>
</organism>
<feature type="domain" description="Phospholipid/glycerol acyltransferase" evidence="5">
    <location>
        <begin position="426"/>
        <end position="544"/>
    </location>
</feature>
<evidence type="ECO:0000256" key="1">
    <source>
        <dbReference type="ARBA" id="ARBA00005189"/>
    </source>
</evidence>
<dbReference type="CDD" id="cd07989">
    <property type="entry name" value="LPLAT_AGPAT-like"/>
    <property type="match status" value="1"/>
</dbReference>
<dbReference type="PANTHER" id="PTHR10434">
    <property type="entry name" value="1-ACYL-SN-GLYCEROL-3-PHOSPHATE ACYLTRANSFERASE"/>
    <property type="match status" value="1"/>
</dbReference>
<dbReference type="SMART" id="SM00563">
    <property type="entry name" value="PlsC"/>
    <property type="match status" value="1"/>
</dbReference>
<evidence type="ECO:0000313" key="6">
    <source>
        <dbReference type="EMBL" id="QVL32240.1"/>
    </source>
</evidence>
<evidence type="ECO:0000256" key="4">
    <source>
        <dbReference type="SAM" id="Phobius"/>
    </source>
</evidence>
<evidence type="ECO:0000313" key="7">
    <source>
        <dbReference type="Proteomes" id="UP000676194"/>
    </source>
</evidence>
<keyword evidence="4" id="KW-0472">Membrane</keyword>
<feature type="transmembrane region" description="Helical" evidence="4">
    <location>
        <begin position="282"/>
        <end position="301"/>
    </location>
</feature>